<dbReference type="GO" id="GO:0070181">
    <property type="term" value="F:small ribosomal subunit rRNA binding"/>
    <property type="evidence" value="ECO:0007669"/>
    <property type="project" value="TreeGrafter"/>
</dbReference>
<dbReference type="InterPro" id="IPR020814">
    <property type="entry name" value="Ribosomal_S6_plastid/chlpt"/>
</dbReference>
<evidence type="ECO:0000256" key="4">
    <source>
        <dbReference type="HAMAP-Rule" id="MF_00360"/>
    </source>
</evidence>
<accession>A0A1F4S0R2</accession>
<dbReference type="EMBL" id="MEUA01000044">
    <property type="protein sequence ID" value="OGC14021.1"/>
    <property type="molecule type" value="Genomic_DNA"/>
</dbReference>
<comment type="similarity">
    <text evidence="1 4">Belongs to the bacterial ribosomal protein bS6 family.</text>
</comment>
<sequence>MRDYEALVILKSSVGEDKLEAFISRAKKKIEGAGGEFVKSEKMGNRKLPFRMKKHKPSKDGIFILIKFKSDGDAVFALRDDFRVQEDIIRHMISRISEEQKILIEEPEIAVPEMANSEKTKEAVDGERQ</sequence>
<protein>
    <recommendedName>
        <fullName evidence="3 4">Small ribosomal subunit protein bS6</fullName>
    </recommendedName>
</protein>
<dbReference type="NCBIfam" id="TIGR00166">
    <property type="entry name" value="S6"/>
    <property type="match status" value="1"/>
</dbReference>
<evidence type="ECO:0000313" key="6">
    <source>
        <dbReference type="Proteomes" id="UP000177905"/>
    </source>
</evidence>
<keyword evidence="4" id="KW-0687">Ribonucleoprotein</keyword>
<dbReference type="GO" id="GO:0005840">
    <property type="term" value="C:ribosome"/>
    <property type="evidence" value="ECO:0007669"/>
    <property type="project" value="UniProtKB-KW"/>
</dbReference>
<dbReference type="Pfam" id="PF01250">
    <property type="entry name" value="Ribosomal_S6"/>
    <property type="match status" value="1"/>
</dbReference>
<dbReference type="PANTHER" id="PTHR21011">
    <property type="entry name" value="MITOCHONDRIAL 28S RIBOSOMAL PROTEIN S6"/>
    <property type="match status" value="1"/>
</dbReference>
<proteinExistence type="inferred from homology"/>
<evidence type="ECO:0000256" key="3">
    <source>
        <dbReference type="ARBA" id="ARBA00035294"/>
    </source>
</evidence>
<dbReference type="PANTHER" id="PTHR21011:SF1">
    <property type="entry name" value="SMALL RIBOSOMAL SUBUNIT PROTEIN BS6M"/>
    <property type="match status" value="1"/>
</dbReference>
<name>A0A1F4S0R2_UNCSA</name>
<dbReference type="GO" id="GO:0006412">
    <property type="term" value="P:translation"/>
    <property type="evidence" value="ECO:0007669"/>
    <property type="project" value="UniProtKB-UniRule"/>
</dbReference>
<comment type="function">
    <text evidence="2 4">Binds together with bS18 to 16S ribosomal RNA.</text>
</comment>
<evidence type="ECO:0000256" key="2">
    <source>
        <dbReference type="ARBA" id="ARBA00035104"/>
    </source>
</evidence>
<dbReference type="Gene3D" id="3.30.70.60">
    <property type="match status" value="1"/>
</dbReference>
<dbReference type="InterPro" id="IPR000529">
    <property type="entry name" value="Ribosomal_bS6"/>
</dbReference>
<keyword evidence="4 5" id="KW-0689">Ribosomal protein</keyword>
<dbReference type="GO" id="GO:0005737">
    <property type="term" value="C:cytoplasm"/>
    <property type="evidence" value="ECO:0007669"/>
    <property type="project" value="UniProtKB-ARBA"/>
</dbReference>
<dbReference type="SUPFAM" id="SSF54995">
    <property type="entry name" value="Ribosomal protein S6"/>
    <property type="match status" value="1"/>
</dbReference>
<keyword evidence="4" id="KW-0699">rRNA-binding</keyword>
<dbReference type="GO" id="GO:0003735">
    <property type="term" value="F:structural constituent of ribosome"/>
    <property type="evidence" value="ECO:0007669"/>
    <property type="project" value="InterPro"/>
</dbReference>
<dbReference type="HAMAP" id="MF_00360">
    <property type="entry name" value="Ribosomal_bS6"/>
    <property type="match status" value="1"/>
</dbReference>
<keyword evidence="4" id="KW-0694">RNA-binding</keyword>
<dbReference type="InterPro" id="IPR035980">
    <property type="entry name" value="Ribosomal_bS6_sf"/>
</dbReference>
<comment type="caution">
    <text evidence="5">The sequence shown here is derived from an EMBL/GenBank/DDBJ whole genome shotgun (WGS) entry which is preliminary data.</text>
</comment>
<dbReference type="Proteomes" id="UP000177905">
    <property type="component" value="Unassembled WGS sequence"/>
</dbReference>
<dbReference type="AlphaFoldDB" id="A0A1F4S0R2"/>
<gene>
    <name evidence="4" type="primary">rpsF</name>
    <name evidence="5" type="ORF">A2290_02395</name>
</gene>
<reference evidence="5 6" key="1">
    <citation type="journal article" date="2016" name="Nat. Commun.">
        <title>Thousands of microbial genomes shed light on interconnected biogeochemical processes in an aquifer system.</title>
        <authorList>
            <person name="Anantharaman K."/>
            <person name="Brown C.T."/>
            <person name="Hug L.A."/>
            <person name="Sharon I."/>
            <person name="Castelle C.J."/>
            <person name="Probst A.J."/>
            <person name="Thomas B.C."/>
            <person name="Singh A."/>
            <person name="Wilkins M.J."/>
            <person name="Karaoz U."/>
            <person name="Brodie E.L."/>
            <person name="Williams K.H."/>
            <person name="Hubbard S.S."/>
            <person name="Banfield J.F."/>
        </authorList>
    </citation>
    <scope>NUCLEOTIDE SEQUENCE [LARGE SCALE GENOMIC DNA]</scope>
</reference>
<organism evidence="5 6">
    <name type="scientific">candidate division WOR-1 bacterium RIFOXYB2_FULL_36_35</name>
    <dbReference type="NCBI Taxonomy" id="1802578"/>
    <lineage>
        <taxon>Bacteria</taxon>
        <taxon>Bacillati</taxon>
        <taxon>Saganbacteria</taxon>
    </lineage>
</organism>
<evidence type="ECO:0000256" key="1">
    <source>
        <dbReference type="ARBA" id="ARBA00009512"/>
    </source>
</evidence>
<dbReference type="InterPro" id="IPR014717">
    <property type="entry name" value="Transl_elong_EF1B/ribsomal_bS6"/>
</dbReference>
<dbReference type="GO" id="GO:1990904">
    <property type="term" value="C:ribonucleoprotein complex"/>
    <property type="evidence" value="ECO:0007669"/>
    <property type="project" value="UniProtKB-KW"/>
</dbReference>
<dbReference type="CDD" id="cd00473">
    <property type="entry name" value="bS6"/>
    <property type="match status" value="1"/>
</dbReference>
<evidence type="ECO:0000313" key="5">
    <source>
        <dbReference type="EMBL" id="OGC14021.1"/>
    </source>
</evidence>